<dbReference type="InterPro" id="IPR025491">
    <property type="entry name" value="DUF4382"/>
</dbReference>
<evidence type="ECO:0000313" key="3">
    <source>
        <dbReference type="Proteomes" id="UP000662770"/>
    </source>
</evidence>
<evidence type="ECO:0000259" key="1">
    <source>
        <dbReference type="Pfam" id="PF14321"/>
    </source>
</evidence>
<reference evidence="2 3" key="1">
    <citation type="submission" date="2021-03" db="EMBL/GenBank/DDBJ databases">
        <title>Novel species identification of genus Shewanella.</title>
        <authorList>
            <person name="Liu G."/>
            <person name="Zhang Q."/>
        </authorList>
    </citation>
    <scope>NUCLEOTIDE SEQUENCE [LARGE SCALE GENOMIC DNA]</scope>
    <source>
        <strain evidence="2 3">FJAT-51800</strain>
    </source>
</reference>
<evidence type="ECO:0000313" key="2">
    <source>
        <dbReference type="EMBL" id="QSX34354.1"/>
    </source>
</evidence>
<dbReference type="PROSITE" id="PS51257">
    <property type="entry name" value="PROKAR_LIPOPROTEIN"/>
    <property type="match status" value="1"/>
</dbReference>
<gene>
    <name evidence="2" type="ORF">JYB87_03635</name>
</gene>
<organism evidence="2 3">
    <name type="scientific">Shewanella avicenniae</name>
    <dbReference type="NCBI Taxonomy" id="2814294"/>
    <lineage>
        <taxon>Bacteria</taxon>
        <taxon>Pseudomonadati</taxon>
        <taxon>Pseudomonadota</taxon>
        <taxon>Gammaproteobacteria</taxon>
        <taxon>Alteromonadales</taxon>
        <taxon>Shewanellaceae</taxon>
        <taxon>Shewanella</taxon>
    </lineage>
</organism>
<feature type="domain" description="DUF4382" evidence="1">
    <location>
        <begin position="31"/>
        <end position="168"/>
    </location>
</feature>
<keyword evidence="3" id="KW-1185">Reference proteome</keyword>
<name>A0ABX7QSX9_9GAMM</name>
<proteinExistence type="predicted"/>
<accession>A0ABX7QSX9</accession>
<dbReference type="RefSeq" id="WP_207355558.1">
    <property type="nucleotide sequence ID" value="NZ_CP071503.1"/>
</dbReference>
<sequence length="330" mass="35105">MKLYHTGLLVSAICALTACGGSDDAAAIKETGKLSIALSDSPMGNVSAVRLQLGQLVMTDANHAEHRYTLQNTLINLLDYQGKASIPLLQNFDLPVGQYHNVYLSVMQGDGNNGCYVIDGQGQHALQVEDGVIPLPNFTMQRDQTHAYTLEVSLYQGLQYRQQNGYQLAQSGIRSVNNLQMGHLLGDMDPQWIASCEAANPNAVAPSGNFVHLAYLYPATVSAINQMADVSTTTPSGMTAPIAVAPLHQDDDGNWYFGMGYLDEGDYRVGYSCTGYLDDPLTDDVSSGVFNIFADAGSVSVTAGVGGGSDTYLQCGNIPSGRGHWHGGGG</sequence>
<dbReference type="Proteomes" id="UP000662770">
    <property type="component" value="Chromosome"/>
</dbReference>
<protein>
    <submittedName>
        <fullName evidence="2">DUF4382 domain-containing protein</fullName>
    </submittedName>
</protein>
<dbReference type="EMBL" id="CP071503">
    <property type="protein sequence ID" value="QSX34354.1"/>
    <property type="molecule type" value="Genomic_DNA"/>
</dbReference>
<dbReference type="Pfam" id="PF14321">
    <property type="entry name" value="DUF4382"/>
    <property type="match status" value="1"/>
</dbReference>